<dbReference type="GO" id="GO:0003964">
    <property type="term" value="F:RNA-directed DNA polymerase activity"/>
    <property type="evidence" value="ECO:0007669"/>
    <property type="project" value="UniProtKB-KW"/>
</dbReference>
<dbReference type="PANTHER" id="PTHR48475:SF2">
    <property type="entry name" value="RIBONUCLEASE H"/>
    <property type="match status" value="1"/>
</dbReference>
<dbReference type="InterPro" id="IPR043502">
    <property type="entry name" value="DNA/RNA_pol_sf"/>
</dbReference>
<evidence type="ECO:0000313" key="9">
    <source>
        <dbReference type="EMBL" id="GEU38704.1"/>
    </source>
</evidence>
<evidence type="ECO:0000256" key="3">
    <source>
        <dbReference type="ARBA" id="ARBA00022722"/>
    </source>
</evidence>
<keyword evidence="4" id="KW-0255">Endonuclease</keyword>
<accession>A0A6L2JSW6</accession>
<protein>
    <submittedName>
        <fullName evidence="9">Reverse transcriptase domain-containing protein</fullName>
    </submittedName>
</protein>
<evidence type="ECO:0000256" key="4">
    <source>
        <dbReference type="ARBA" id="ARBA00022759"/>
    </source>
</evidence>
<reference evidence="9" key="1">
    <citation type="journal article" date="2019" name="Sci. Rep.">
        <title>Draft genome of Tanacetum cinerariifolium, the natural source of mosquito coil.</title>
        <authorList>
            <person name="Yamashiro T."/>
            <person name="Shiraishi A."/>
            <person name="Satake H."/>
            <person name="Nakayama K."/>
        </authorList>
    </citation>
    <scope>NUCLEOTIDE SEQUENCE</scope>
</reference>
<keyword evidence="1" id="KW-0808">Transferase</keyword>
<evidence type="ECO:0000259" key="8">
    <source>
        <dbReference type="Pfam" id="PF17917"/>
    </source>
</evidence>
<keyword evidence="2" id="KW-0548">Nucleotidyltransferase</keyword>
<dbReference type="Gene3D" id="3.10.10.10">
    <property type="entry name" value="HIV Type 1 Reverse Transcriptase, subunit A, domain 1"/>
    <property type="match status" value="1"/>
</dbReference>
<proteinExistence type="predicted"/>
<dbReference type="EMBL" id="BKCJ010001085">
    <property type="protein sequence ID" value="GEU38719.1"/>
    <property type="molecule type" value="Genomic_DNA"/>
</dbReference>
<dbReference type="Pfam" id="PF17917">
    <property type="entry name" value="RT_RNaseH"/>
    <property type="match status" value="1"/>
</dbReference>
<evidence type="ECO:0000256" key="2">
    <source>
        <dbReference type="ARBA" id="ARBA00022695"/>
    </source>
</evidence>
<keyword evidence="5" id="KW-0378">Hydrolase</keyword>
<organism evidence="9">
    <name type="scientific">Tanacetum cinerariifolium</name>
    <name type="common">Dalmatian daisy</name>
    <name type="synonym">Chrysanthemum cinerariifolium</name>
    <dbReference type="NCBI Taxonomy" id="118510"/>
    <lineage>
        <taxon>Eukaryota</taxon>
        <taxon>Viridiplantae</taxon>
        <taxon>Streptophyta</taxon>
        <taxon>Embryophyta</taxon>
        <taxon>Tracheophyta</taxon>
        <taxon>Spermatophyta</taxon>
        <taxon>Magnoliopsida</taxon>
        <taxon>eudicotyledons</taxon>
        <taxon>Gunneridae</taxon>
        <taxon>Pentapetalae</taxon>
        <taxon>asterids</taxon>
        <taxon>campanulids</taxon>
        <taxon>Asterales</taxon>
        <taxon>Asteraceae</taxon>
        <taxon>Asteroideae</taxon>
        <taxon>Anthemideae</taxon>
        <taxon>Anthemidinae</taxon>
        <taxon>Tanacetum</taxon>
    </lineage>
</organism>
<comment type="caution">
    <text evidence="9">The sequence shown here is derived from an EMBL/GenBank/DDBJ whole genome shotgun (WGS) entry which is preliminary data.</text>
</comment>
<evidence type="ECO:0000256" key="6">
    <source>
        <dbReference type="ARBA" id="ARBA00022918"/>
    </source>
</evidence>
<name>A0A6L2JSW6_TANCI</name>
<dbReference type="SUPFAM" id="SSF56672">
    <property type="entry name" value="DNA/RNA polymerases"/>
    <property type="match status" value="1"/>
</dbReference>
<feature type="region of interest" description="Disordered" evidence="7">
    <location>
        <begin position="83"/>
        <end position="107"/>
    </location>
</feature>
<dbReference type="GO" id="GO:0016787">
    <property type="term" value="F:hydrolase activity"/>
    <property type="evidence" value="ECO:0007669"/>
    <property type="project" value="UniProtKB-KW"/>
</dbReference>
<dbReference type="AlphaFoldDB" id="A0A6L2JSW6"/>
<feature type="domain" description="Reverse transcriptase RNase H-like" evidence="8">
    <location>
        <begin position="457"/>
        <end position="523"/>
    </location>
</feature>
<dbReference type="EMBL" id="BKCJ010001085">
    <property type="protein sequence ID" value="GEU38704.1"/>
    <property type="molecule type" value="Genomic_DNA"/>
</dbReference>
<gene>
    <name evidence="9" type="ORF">Tci_010682</name>
    <name evidence="10" type="ORF">Tci_010697</name>
</gene>
<dbReference type="PANTHER" id="PTHR48475">
    <property type="entry name" value="RIBONUCLEASE H"/>
    <property type="match status" value="1"/>
</dbReference>
<keyword evidence="6 9" id="KW-0695">RNA-directed DNA polymerase</keyword>
<evidence type="ECO:0000256" key="7">
    <source>
        <dbReference type="SAM" id="MobiDB-lite"/>
    </source>
</evidence>
<evidence type="ECO:0000256" key="1">
    <source>
        <dbReference type="ARBA" id="ARBA00022679"/>
    </source>
</evidence>
<evidence type="ECO:0000313" key="10">
    <source>
        <dbReference type="EMBL" id="GEU38719.1"/>
    </source>
</evidence>
<keyword evidence="3" id="KW-0540">Nuclease</keyword>
<sequence>MTGKGKEPVSHDQGRPTFNASLHEYCDKNYNQLLPIIAEKFNKEKEMNEKLKEVKARLNFEEYSHSQRSYLRYTEALSEIEDSGGGHWISRSKKKKSSREQDDLSQPCQDRAVGYANLVSYVQFHTDMESGLRVYGRFLRRYKLESKDVKEASECMRISRFVHEITNPELIKRLHDKIPKTMDEMMRVTTSFFRGEVAASNHERKKSFPPWRQQEGYDEGIVGLMIIEAEIGGHCIHRMPGVMKLQEVSSITHGMLKIPIEGGIITLKSSMLVLLECTMVFGPEGSLSVTKPMVKERIKVEINPKHLEQTVMIGSTLTKEGLNRLCNLLQRNLDIFAWKPADMTGVPRHIIEHRLNEEVEKLVKAGIMKEVHYHDWLSNPVMVKKHDDSWRIQSRCCFEPFVPKMRKRRAKVEWKARNLNRFLAKSARKSLPFFKTLKNCTKKSDFHWTVKAEEAFKALRGSEINYTSMEKLVLALVHASKRLKRYFQAHPIIVVTDQPIQHVLPRPEVAGRIQKWSIELGEYIIHYRPRVSVKGKMLADFIVERPKEDSTDILMTEEEELPEPWILFSDESSYTDGSDVGLIL</sequence>
<dbReference type="GO" id="GO:0004519">
    <property type="term" value="F:endonuclease activity"/>
    <property type="evidence" value="ECO:0007669"/>
    <property type="project" value="UniProtKB-KW"/>
</dbReference>
<dbReference type="InterPro" id="IPR041373">
    <property type="entry name" value="RT_RNaseH"/>
</dbReference>
<evidence type="ECO:0000256" key="5">
    <source>
        <dbReference type="ARBA" id="ARBA00022801"/>
    </source>
</evidence>